<name>A0A6V7NVB4_ANACO</name>
<keyword evidence="3" id="KW-0862">Zinc</keyword>
<dbReference type="InterPro" id="IPR003656">
    <property type="entry name" value="Znf_BED"/>
</dbReference>
<dbReference type="PROSITE" id="PS50808">
    <property type="entry name" value="ZF_BED"/>
    <property type="match status" value="1"/>
</dbReference>
<dbReference type="GO" id="GO:0003677">
    <property type="term" value="F:DNA binding"/>
    <property type="evidence" value="ECO:0007669"/>
    <property type="project" value="InterPro"/>
</dbReference>
<feature type="domain" description="BED-type" evidence="6">
    <location>
        <begin position="29"/>
        <end position="84"/>
    </location>
</feature>
<evidence type="ECO:0000256" key="4">
    <source>
        <dbReference type="PROSITE-ProRule" id="PRU00027"/>
    </source>
</evidence>
<gene>
    <name evidence="7" type="ORF">CB5_LOCUS5495</name>
</gene>
<proteinExistence type="predicted"/>
<dbReference type="GO" id="GO:0008270">
    <property type="term" value="F:zinc ion binding"/>
    <property type="evidence" value="ECO:0007669"/>
    <property type="project" value="UniProtKB-KW"/>
</dbReference>
<reference evidence="7" key="1">
    <citation type="submission" date="2020-07" db="EMBL/GenBank/DDBJ databases">
        <authorList>
            <person name="Lin J."/>
        </authorList>
    </citation>
    <scope>NUCLEOTIDE SEQUENCE</scope>
</reference>
<keyword evidence="1" id="KW-0479">Metal-binding</keyword>
<protein>
    <recommendedName>
        <fullName evidence="6">BED-type domain-containing protein</fullName>
    </recommendedName>
</protein>
<evidence type="ECO:0000256" key="1">
    <source>
        <dbReference type="ARBA" id="ARBA00022723"/>
    </source>
</evidence>
<evidence type="ECO:0000256" key="3">
    <source>
        <dbReference type="ARBA" id="ARBA00022833"/>
    </source>
</evidence>
<dbReference type="EMBL" id="LR862142">
    <property type="protein sequence ID" value="CAD1822284.1"/>
    <property type="molecule type" value="Genomic_DNA"/>
</dbReference>
<dbReference type="PANTHER" id="PTHR46951:SF2">
    <property type="entry name" value="BED-TYPE DOMAIN-CONTAINING PROTEIN"/>
    <property type="match status" value="1"/>
</dbReference>
<evidence type="ECO:0000313" key="7">
    <source>
        <dbReference type="EMBL" id="CAD1822284.1"/>
    </source>
</evidence>
<evidence type="ECO:0000256" key="5">
    <source>
        <dbReference type="SAM" id="MobiDB-lite"/>
    </source>
</evidence>
<evidence type="ECO:0000256" key="2">
    <source>
        <dbReference type="ARBA" id="ARBA00022771"/>
    </source>
</evidence>
<dbReference type="Pfam" id="PF02892">
    <property type="entry name" value="zf-BED"/>
    <property type="match status" value="1"/>
</dbReference>
<dbReference type="PANTHER" id="PTHR46951">
    <property type="entry name" value="BED-TYPE DOMAIN-CONTAINING PROTEIN"/>
    <property type="match status" value="1"/>
</dbReference>
<feature type="compositionally biased region" description="Basic and acidic residues" evidence="5">
    <location>
        <begin position="103"/>
        <end position="114"/>
    </location>
</feature>
<keyword evidence="2 4" id="KW-0863">Zinc-finger</keyword>
<sequence>MKVLYDQRNQGLNFCRWPFGVNSNIIMVREKDVCWEYCEKMDGNKVRCKFCQKVLNGGISRLKFHLSRLPSKGVHPCSKVRDEVTDRVKAIIAMKEENKEASIAKRQRLSEAKSPDVVTNPKSLLPQ</sequence>
<feature type="region of interest" description="Disordered" evidence="5">
    <location>
        <begin position="103"/>
        <end position="127"/>
    </location>
</feature>
<dbReference type="AlphaFoldDB" id="A0A6V7NVB4"/>
<accession>A0A6V7NVB4</accession>
<organism evidence="7">
    <name type="scientific">Ananas comosus var. bracteatus</name>
    <name type="common">red pineapple</name>
    <dbReference type="NCBI Taxonomy" id="296719"/>
    <lineage>
        <taxon>Eukaryota</taxon>
        <taxon>Viridiplantae</taxon>
        <taxon>Streptophyta</taxon>
        <taxon>Embryophyta</taxon>
        <taxon>Tracheophyta</taxon>
        <taxon>Spermatophyta</taxon>
        <taxon>Magnoliopsida</taxon>
        <taxon>Liliopsida</taxon>
        <taxon>Poales</taxon>
        <taxon>Bromeliaceae</taxon>
        <taxon>Bromelioideae</taxon>
        <taxon>Ananas</taxon>
    </lineage>
</organism>
<evidence type="ECO:0000259" key="6">
    <source>
        <dbReference type="PROSITE" id="PS50808"/>
    </source>
</evidence>